<dbReference type="InterPro" id="IPR036770">
    <property type="entry name" value="Ankyrin_rpt-contain_sf"/>
</dbReference>
<dbReference type="Gene3D" id="1.25.40.20">
    <property type="entry name" value="Ankyrin repeat-containing domain"/>
    <property type="match status" value="1"/>
</dbReference>
<dbReference type="SUPFAM" id="SSF48403">
    <property type="entry name" value="Ankyrin repeat"/>
    <property type="match status" value="1"/>
</dbReference>
<dbReference type="Proteomes" id="UP001497623">
    <property type="component" value="Unassembled WGS sequence"/>
</dbReference>
<evidence type="ECO:0000313" key="2">
    <source>
        <dbReference type="EMBL" id="CAL4157108.1"/>
    </source>
</evidence>
<dbReference type="InterPro" id="IPR002110">
    <property type="entry name" value="Ankyrin_rpt"/>
</dbReference>
<keyword evidence="3" id="KW-1185">Reference proteome</keyword>
<gene>
    <name evidence="2" type="ORF">MNOR_LOCUS31818</name>
</gene>
<protein>
    <submittedName>
        <fullName evidence="2">Uncharacterized protein</fullName>
    </submittedName>
</protein>
<organism evidence="2 3">
    <name type="scientific">Meganyctiphanes norvegica</name>
    <name type="common">Northern krill</name>
    <name type="synonym">Thysanopoda norvegica</name>
    <dbReference type="NCBI Taxonomy" id="48144"/>
    <lineage>
        <taxon>Eukaryota</taxon>
        <taxon>Metazoa</taxon>
        <taxon>Ecdysozoa</taxon>
        <taxon>Arthropoda</taxon>
        <taxon>Crustacea</taxon>
        <taxon>Multicrustacea</taxon>
        <taxon>Malacostraca</taxon>
        <taxon>Eumalacostraca</taxon>
        <taxon>Eucarida</taxon>
        <taxon>Euphausiacea</taxon>
        <taxon>Euphausiidae</taxon>
        <taxon>Meganyctiphanes</taxon>
    </lineage>
</organism>
<accession>A0AAV2S3N0</accession>
<dbReference type="Pfam" id="PF00023">
    <property type="entry name" value="Ank"/>
    <property type="match status" value="1"/>
</dbReference>
<dbReference type="EMBL" id="CAXKWB010041865">
    <property type="protein sequence ID" value="CAL4157108.1"/>
    <property type="molecule type" value="Genomic_DNA"/>
</dbReference>
<dbReference type="AlphaFoldDB" id="A0AAV2S3N0"/>
<reference evidence="2 3" key="1">
    <citation type="submission" date="2024-05" db="EMBL/GenBank/DDBJ databases">
        <authorList>
            <person name="Wallberg A."/>
        </authorList>
    </citation>
    <scope>NUCLEOTIDE SEQUENCE [LARGE SCALE GENOMIC DNA]</scope>
</reference>
<evidence type="ECO:0000313" key="3">
    <source>
        <dbReference type="Proteomes" id="UP001497623"/>
    </source>
</evidence>
<evidence type="ECO:0000256" key="1">
    <source>
        <dbReference type="PROSITE-ProRule" id="PRU00023"/>
    </source>
</evidence>
<dbReference type="PROSITE" id="PS50297">
    <property type="entry name" value="ANK_REP_REGION"/>
    <property type="match status" value="1"/>
</dbReference>
<keyword evidence="1" id="KW-0040">ANK repeat</keyword>
<comment type="caution">
    <text evidence="2">The sequence shown here is derived from an EMBL/GenBank/DDBJ whole genome shotgun (WGS) entry which is preliminary data.</text>
</comment>
<name>A0AAV2S3N0_MEGNR</name>
<feature type="repeat" description="ANK" evidence="1">
    <location>
        <begin position="14"/>
        <end position="43"/>
    </location>
</feature>
<proteinExistence type="predicted"/>
<dbReference type="PROSITE" id="PS50088">
    <property type="entry name" value="ANK_REPEAT"/>
    <property type="match status" value="1"/>
</dbReference>
<sequence length="183" mass="20449">MGKRIDEEIPGYGTPLHQAAFYGRANVVKLLLQNGADVATTDLDGDTPIKTTDMKWCSHKRNDRTCHMNPSDYRETVYLLTSGCKTIGCSGVMRCRNNRCVNLCDKIMCGINGVCSVHEERAVCRCNGDDYSGDPAIMCLKMGEAKYIFKAFCFVKDMITNIASAIVKDIKSVYYETKVPIKY</sequence>